<keyword evidence="4 8" id="KW-0819">tRNA processing</keyword>
<keyword evidence="2 8" id="KW-0963">Cytoplasm</keyword>
<keyword evidence="11" id="KW-1185">Reference proteome</keyword>
<comment type="domain">
    <text evidence="8">The N-terminal region contains the highly conserved SGGXDS motif, predicted to be a P-loop motif involved in ATP binding.</text>
</comment>
<dbReference type="GO" id="GO:0032267">
    <property type="term" value="F:tRNA(Ile)-lysidine synthase activity"/>
    <property type="evidence" value="ECO:0007669"/>
    <property type="project" value="UniProtKB-EC"/>
</dbReference>
<evidence type="ECO:0000256" key="5">
    <source>
        <dbReference type="ARBA" id="ARBA00022741"/>
    </source>
</evidence>
<dbReference type="GO" id="GO:0005524">
    <property type="term" value="F:ATP binding"/>
    <property type="evidence" value="ECO:0007669"/>
    <property type="project" value="UniProtKB-UniRule"/>
</dbReference>
<dbReference type="SUPFAM" id="SSF82829">
    <property type="entry name" value="MesJ substrate recognition domain-like"/>
    <property type="match status" value="1"/>
</dbReference>
<dbReference type="AlphaFoldDB" id="A0A370CH52"/>
<keyword evidence="3 8" id="KW-0436">Ligase</keyword>
<dbReference type="CDD" id="cd01992">
    <property type="entry name" value="TilS_N"/>
    <property type="match status" value="1"/>
</dbReference>
<comment type="function">
    <text evidence="8">Ligates lysine onto the cytidine present at position 34 of the AUA codon-specific tRNA(Ile) that contains the anticodon CAU, in an ATP-dependent manner. Cytidine is converted to lysidine, thus changing the amino acid specificity of the tRNA from methionine to isoleucine.</text>
</comment>
<dbReference type="HAMAP" id="MF_01161">
    <property type="entry name" value="tRNA_Ile_lys_synt"/>
    <property type="match status" value="1"/>
</dbReference>
<dbReference type="InterPro" id="IPR011063">
    <property type="entry name" value="TilS/TtcA_N"/>
</dbReference>
<evidence type="ECO:0000259" key="9">
    <source>
        <dbReference type="SMART" id="SM00977"/>
    </source>
</evidence>
<evidence type="ECO:0000256" key="4">
    <source>
        <dbReference type="ARBA" id="ARBA00022694"/>
    </source>
</evidence>
<dbReference type="PANTHER" id="PTHR43033:SF1">
    <property type="entry name" value="TRNA(ILE)-LYSIDINE SYNTHASE-RELATED"/>
    <property type="match status" value="1"/>
</dbReference>
<dbReference type="Pfam" id="PF11734">
    <property type="entry name" value="TilS_C"/>
    <property type="match status" value="1"/>
</dbReference>
<comment type="similarity">
    <text evidence="8">Belongs to the tRNA(Ile)-lysidine synthase family.</text>
</comment>
<dbReference type="Pfam" id="PF09179">
    <property type="entry name" value="TilS"/>
    <property type="match status" value="1"/>
</dbReference>
<dbReference type="GO" id="GO:0006400">
    <property type="term" value="P:tRNA modification"/>
    <property type="evidence" value="ECO:0007669"/>
    <property type="project" value="UniProtKB-UniRule"/>
</dbReference>
<dbReference type="Gene3D" id="3.40.50.620">
    <property type="entry name" value="HUPs"/>
    <property type="match status" value="1"/>
</dbReference>
<dbReference type="InterPro" id="IPR012795">
    <property type="entry name" value="tRNA_Ile_lys_synt_N"/>
</dbReference>
<dbReference type="NCBIfam" id="TIGR02432">
    <property type="entry name" value="lysidine_TilS_N"/>
    <property type="match status" value="1"/>
</dbReference>
<dbReference type="Proteomes" id="UP000226429">
    <property type="component" value="Unassembled WGS sequence"/>
</dbReference>
<evidence type="ECO:0000313" key="11">
    <source>
        <dbReference type="Proteomes" id="UP000226429"/>
    </source>
</evidence>
<accession>A0A370CH52</accession>
<keyword evidence="5 8" id="KW-0547">Nucleotide-binding</keyword>
<evidence type="ECO:0000256" key="6">
    <source>
        <dbReference type="ARBA" id="ARBA00022840"/>
    </source>
</evidence>
<sequence length="445" mass="51117">MLSLMFTHEKLRFLLEKYSDSVNFWISYSGGLDSQVLLHALKHLLPVTRLRAIHINHSWHVDAIKWAERCQHSCEQLGIYCEVITVDARPKAGESPEAYARQARYKAIAKRIPAGDYLLTAHHRDDQAETLLLQLLRGSGLRGLASMPFCQPFAKAYLMRPLLKFSRAELYAYAKEQQLIWIEDSSNMDLRFNRNFIRHQVLTLIQQRWPQANKTLARTAENTSEAHCLLEEIAYEDWRAVQGPVFNTLIISCLLGLSVARRRNVLRYWLSRLNFPIPSQKQLQQIEALLVSKVDASPQVNWGGVQLRRYRDTLYALTLENEQTLLNSAIPWVLNQTLLLPRLGLLTASKILGQGLTCSLMEERQVQVSFRHGGERFYSSDRLGSHPLKKLFQEWAVPPWQRNKTPLIFYQQELIAVAGYGVHADFAAKQNELGLVIKLVPIQPN</sequence>
<comment type="caution">
    <text evidence="10">The sequence shown here is derived from an EMBL/GenBank/DDBJ whole genome shotgun (WGS) entry which is preliminary data.</text>
</comment>
<dbReference type="Pfam" id="PF01171">
    <property type="entry name" value="ATP_bind_3"/>
    <property type="match status" value="1"/>
</dbReference>
<evidence type="ECO:0000313" key="10">
    <source>
        <dbReference type="EMBL" id="RDH40165.1"/>
    </source>
</evidence>
<keyword evidence="6 8" id="KW-0067">ATP-binding</keyword>
<evidence type="ECO:0000256" key="8">
    <source>
        <dbReference type="HAMAP-Rule" id="MF_01161"/>
    </source>
</evidence>
<dbReference type="SMART" id="SM00977">
    <property type="entry name" value="TilS_C"/>
    <property type="match status" value="1"/>
</dbReference>
<dbReference type="NCBIfam" id="TIGR02433">
    <property type="entry name" value="lysidine_TilS_C"/>
    <property type="match status" value="1"/>
</dbReference>
<dbReference type="InterPro" id="IPR014729">
    <property type="entry name" value="Rossmann-like_a/b/a_fold"/>
</dbReference>
<comment type="subcellular location">
    <subcellularLocation>
        <location evidence="1 8">Cytoplasm</location>
    </subcellularLocation>
</comment>
<dbReference type="InterPro" id="IPR012796">
    <property type="entry name" value="Lysidine-tRNA-synth_C"/>
</dbReference>
<dbReference type="InterPro" id="IPR015262">
    <property type="entry name" value="tRNA_Ile_lys_synt_subst-bd"/>
</dbReference>
<feature type="domain" description="Lysidine-tRNA(Ile) synthetase C-terminal" evidence="9">
    <location>
        <begin position="366"/>
        <end position="439"/>
    </location>
</feature>
<reference evidence="10 11" key="2">
    <citation type="journal article" date="2018" name="J. Invertebr. Pathol.">
        <title>'Candidatus Aquirickettsiella gammari' (Gammaproteobacteria: Legionellales: Coxiellaceae): A bacterial pathogen of the freshwater crustacean Gammarus fossarum (Malacostraca: Amphipoda).</title>
        <authorList>
            <person name="Bojko J."/>
            <person name="Dunn A.M."/>
            <person name="Stebbing P.D."/>
            <person name="van Aerle R."/>
            <person name="Bacela-Spychalska K."/>
            <person name="Bean T.P."/>
            <person name="Urrutia A."/>
            <person name="Stentiford G.D."/>
        </authorList>
    </citation>
    <scope>NUCLEOTIDE SEQUENCE [LARGE SCALE GENOMIC DNA]</scope>
    <source>
        <strain evidence="10">RA15029</strain>
    </source>
</reference>
<dbReference type="PANTHER" id="PTHR43033">
    <property type="entry name" value="TRNA(ILE)-LYSIDINE SYNTHASE-RELATED"/>
    <property type="match status" value="1"/>
</dbReference>
<gene>
    <name evidence="8 10" type="primary">tilS</name>
    <name evidence="10" type="ORF">CFE62_005300</name>
</gene>
<dbReference type="Gene3D" id="1.20.59.20">
    <property type="match status" value="1"/>
</dbReference>
<name>A0A370CH52_9COXI</name>
<proteinExistence type="inferred from homology"/>
<feature type="binding site" evidence="8">
    <location>
        <begin position="29"/>
        <end position="34"/>
    </location>
    <ligand>
        <name>ATP</name>
        <dbReference type="ChEBI" id="CHEBI:30616"/>
    </ligand>
</feature>
<dbReference type="SUPFAM" id="SSF56037">
    <property type="entry name" value="PheT/TilS domain"/>
    <property type="match status" value="1"/>
</dbReference>
<comment type="catalytic activity">
    <reaction evidence="7 8">
        <text>cytidine(34) in tRNA(Ile2) + L-lysine + ATP = lysidine(34) in tRNA(Ile2) + AMP + diphosphate + H(+)</text>
        <dbReference type="Rhea" id="RHEA:43744"/>
        <dbReference type="Rhea" id="RHEA-COMP:10625"/>
        <dbReference type="Rhea" id="RHEA-COMP:10670"/>
        <dbReference type="ChEBI" id="CHEBI:15378"/>
        <dbReference type="ChEBI" id="CHEBI:30616"/>
        <dbReference type="ChEBI" id="CHEBI:32551"/>
        <dbReference type="ChEBI" id="CHEBI:33019"/>
        <dbReference type="ChEBI" id="CHEBI:82748"/>
        <dbReference type="ChEBI" id="CHEBI:83665"/>
        <dbReference type="ChEBI" id="CHEBI:456215"/>
        <dbReference type="EC" id="6.3.4.19"/>
    </reaction>
</comment>
<evidence type="ECO:0000256" key="3">
    <source>
        <dbReference type="ARBA" id="ARBA00022598"/>
    </source>
</evidence>
<organism evidence="10 11">
    <name type="scientific">Candidatus Aquirickettsiella gammari</name>
    <dbReference type="NCBI Taxonomy" id="2016198"/>
    <lineage>
        <taxon>Bacteria</taxon>
        <taxon>Pseudomonadati</taxon>
        <taxon>Pseudomonadota</taxon>
        <taxon>Gammaproteobacteria</taxon>
        <taxon>Legionellales</taxon>
        <taxon>Coxiellaceae</taxon>
        <taxon>Candidatus Aquirickettsiella</taxon>
    </lineage>
</organism>
<protein>
    <recommendedName>
        <fullName evidence="8">tRNA(Ile)-lysidine synthase</fullName>
        <ecNumber evidence="8">6.3.4.19</ecNumber>
    </recommendedName>
    <alternativeName>
        <fullName evidence="8">tRNA(Ile)-2-lysyl-cytidine synthase</fullName>
    </alternativeName>
    <alternativeName>
        <fullName evidence="8">tRNA(Ile)-lysidine synthetase</fullName>
    </alternativeName>
</protein>
<dbReference type="EC" id="6.3.4.19" evidence="8"/>
<dbReference type="InterPro" id="IPR012094">
    <property type="entry name" value="tRNA_Ile_lys_synt"/>
</dbReference>
<evidence type="ECO:0000256" key="7">
    <source>
        <dbReference type="ARBA" id="ARBA00048539"/>
    </source>
</evidence>
<evidence type="ECO:0000256" key="2">
    <source>
        <dbReference type="ARBA" id="ARBA00022490"/>
    </source>
</evidence>
<dbReference type="GO" id="GO:0005737">
    <property type="term" value="C:cytoplasm"/>
    <property type="evidence" value="ECO:0007669"/>
    <property type="project" value="UniProtKB-SubCell"/>
</dbReference>
<reference evidence="10 11" key="1">
    <citation type="journal article" date="2017" name="Int. J. Syst. Evol. Microbiol.">
        <title>Aquarickettsiella crustaci n. gen. n. sp. (Gammaproteobacteria: Legionellales: Coxiellaceae); a bacterial pathogen of the freshwater crustacean: Gammarus fossarum (Malacostraca: Amphipoda).</title>
        <authorList>
            <person name="Bojko J."/>
            <person name="Dunn A.M."/>
            <person name="Stebbing P.D."/>
            <person name="Van Aerle R."/>
            <person name="Bacela-Spychalska K."/>
            <person name="Bean T.P."/>
            <person name="Stentiford G.D."/>
        </authorList>
    </citation>
    <scope>NUCLEOTIDE SEQUENCE [LARGE SCALE GENOMIC DNA]</scope>
    <source>
        <strain evidence="10">RA15029</strain>
    </source>
</reference>
<dbReference type="EMBL" id="NMOS02000014">
    <property type="protein sequence ID" value="RDH40165.1"/>
    <property type="molecule type" value="Genomic_DNA"/>
</dbReference>
<evidence type="ECO:0000256" key="1">
    <source>
        <dbReference type="ARBA" id="ARBA00004496"/>
    </source>
</evidence>
<dbReference type="SUPFAM" id="SSF52402">
    <property type="entry name" value="Adenine nucleotide alpha hydrolases-like"/>
    <property type="match status" value="1"/>
</dbReference>